<dbReference type="SUPFAM" id="SSF50494">
    <property type="entry name" value="Trypsin-like serine proteases"/>
    <property type="match status" value="1"/>
</dbReference>
<dbReference type="EMBL" id="CH480842">
    <property type="protein sequence ID" value="EDW49630.1"/>
    <property type="molecule type" value="Genomic_DNA"/>
</dbReference>
<dbReference type="AlphaFoldDB" id="B4II86"/>
<proteinExistence type="predicted"/>
<organism evidence="3">
    <name type="scientific">Drosophila sechellia</name>
    <name type="common">Fruit fly</name>
    <dbReference type="NCBI Taxonomy" id="7238"/>
    <lineage>
        <taxon>Eukaryota</taxon>
        <taxon>Metazoa</taxon>
        <taxon>Ecdysozoa</taxon>
        <taxon>Arthropoda</taxon>
        <taxon>Hexapoda</taxon>
        <taxon>Insecta</taxon>
        <taxon>Pterygota</taxon>
        <taxon>Neoptera</taxon>
        <taxon>Endopterygota</taxon>
        <taxon>Diptera</taxon>
        <taxon>Brachycera</taxon>
        <taxon>Muscomorpha</taxon>
        <taxon>Ephydroidea</taxon>
        <taxon>Drosophilidae</taxon>
        <taxon>Drosophila</taxon>
        <taxon>Sophophora</taxon>
    </lineage>
</organism>
<dbReference type="InterPro" id="IPR009003">
    <property type="entry name" value="Peptidase_S1_PA"/>
</dbReference>
<name>B4II86_DROSE</name>
<feature type="signal peptide" evidence="1">
    <location>
        <begin position="1"/>
        <end position="19"/>
    </location>
</feature>
<evidence type="ECO:0000313" key="3">
    <source>
        <dbReference type="Proteomes" id="UP000001292"/>
    </source>
</evidence>
<accession>B4II86</accession>
<reference evidence="2 3" key="1">
    <citation type="journal article" date="2007" name="Nature">
        <title>Evolution of genes and genomes on the Drosophila phylogeny.</title>
        <authorList>
            <consortium name="Drosophila 12 Genomes Consortium"/>
            <person name="Clark A.G."/>
            <person name="Eisen M.B."/>
            <person name="Smith D.R."/>
            <person name="Bergman C.M."/>
            <person name="Oliver B."/>
            <person name="Markow T.A."/>
            <person name="Kaufman T.C."/>
            <person name="Kellis M."/>
            <person name="Gelbart W."/>
            <person name="Iyer V.N."/>
            <person name="Pollard D.A."/>
            <person name="Sackton T.B."/>
            <person name="Larracuente A.M."/>
            <person name="Singh N.D."/>
            <person name="Abad J.P."/>
            <person name="Abt D.N."/>
            <person name="Adryan B."/>
            <person name="Aguade M."/>
            <person name="Akashi H."/>
            <person name="Anderson W.W."/>
            <person name="Aquadro C.F."/>
            <person name="Ardell D.H."/>
            <person name="Arguello R."/>
            <person name="Artieri C.G."/>
            <person name="Barbash D.A."/>
            <person name="Barker D."/>
            <person name="Barsanti P."/>
            <person name="Batterham P."/>
            <person name="Batzoglou S."/>
            <person name="Begun D."/>
            <person name="Bhutkar A."/>
            <person name="Blanco E."/>
            <person name="Bosak S.A."/>
            <person name="Bradley R.K."/>
            <person name="Brand A.D."/>
            <person name="Brent M.R."/>
            <person name="Brooks A.N."/>
            <person name="Brown R.H."/>
            <person name="Butlin R.K."/>
            <person name="Caggese C."/>
            <person name="Calvi B.R."/>
            <person name="Bernardo de Carvalho A."/>
            <person name="Caspi A."/>
            <person name="Castrezana S."/>
            <person name="Celniker S.E."/>
            <person name="Chang J.L."/>
            <person name="Chapple C."/>
            <person name="Chatterji S."/>
            <person name="Chinwalla A."/>
            <person name="Civetta A."/>
            <person name="Clifton S.W."/>
            <person name="Comeron J.M."/>
            <person name="Costello J.C."/>
            <person name="Coyne J.A."/>
            <person name="Daub J."/>
            <person name="David R.G."/>
            <person name="Delcher A.L."/>
            <person name="Delehaunty K."/>
            <person name="Do C.B."/>
            <person name="Ebling H."/>
            <person name="Edwards K."/>
            <person name="Eickbush T."/>
            <person name="Evans J.D."/>
            <person name="Filipski A."/>
            <person name="Findeiss S."/>
            <person name="Freyhult E."/>
            <person name="Fulton L."/>
            <person name="Fulton R."/>
            <person name="Garcia A.C."/>
            <person name="Gardiner A."/>
            <person name="Garfield D.A."/>
            <person name="Garvin B.E."/>
            <person name="Gibson G."/>
            <person name="Gilbert D."/>
            <person name="Gnerre S."/>
            <person name="Godfrey J."/>
            <person name="Good R."/>
            <person name="Gotea V."/>
            <person name="Gravely B."/>
            <person name="Greenberg A.J."/>
            <person name="Griffiths-Jones S."/>
            <person name="Gross S."/>
            <person name="Guigo R."/>
            <person name="Gustafson E.A."/>
            <person name="Haerty W."/>
            <person name="Hahn M.W."/>
            <person name="Halligan D.L."/>
            <person name="Halpern A.L."/>
            <person name="Halter G.M."/>
            <person name="Han M.V."/>
            <person name="Heger A."/>
            <person name="Hillier L."/>
            <person name="Hinrichs A.S."/>
            <person name="Holmes I."/>
            <person name="Hoskins R.A."/>
            <person name="Hubisz M.J."/>
            <person name="Hultmark D."/>
            <person name="Huntley M.A."/>
            <person name="Jaffe D.B."/>
            <person name="Jagadeeshan S."/>
            <person name="Jeck W.R."/>
            <person name="Johnson J."/>
            <person name="Jones C.D."/>
            <person name="Jordan W.C."/>
            <person name="Karpen G.H."/>
            <person name="Kataoka E."/>
            <person name="Keightley P.D."/>
            <person name="Kheradpour P."/>
            <person name="Kirkness E.F."/>
            <person name="Koerich L.B."/>
            <person name="Kristiansen K."/>
            <person name="Kudrna D."/>
            <person name="Kulathinal R.J."/>
            <person name="Kumar S."/>
            <person name="Kwok R."/>
            <person name="Lander E."/>
            <person name="Langley C.H."/>
            <person name="Lapoint R."/>
            <person name="Lazzaro B.P."/>
            <person name="Lee S.J."/>
            <person name="Levesque L."/>
            <person name="Li R."/>
            <person name="Lin C.F."/>
            <person name="Lin M.F."/>
            <person name="Lindblad-Toh K."/>
            <person name="Llopart A."/>
            <person name="Long M."/>
            <person name="Low L."/>
            <person name="Lozovsky E."/>
            <person name="Lu J."/>
            <person name="Luo M."/>
            <person name="Machado C.A."/>
            <person name="Makalowski W."/>
            <person name="Marzo M."/>
            <person name="Matsuda M."/>
            <person name="Matzkin L."/>
            <person name="McAllister B."/>
            <person name="McBride C.S."/>
            <person name="McKernan B."/>
            <person name="McKernan K."/>
            <person name="Mendez-Lago M."/>
            <person name="Minx P."/>
            <person name="Mollenhauer M.U."/>
            <person name="Montooth K."/>
            <person name="Mount S.M."/>
            <person name="Mu X."/>
            <person name="Myers E."/>
            <person name="Negre B."/>
            <person name="Newfeld S."/>
            <person name="Nielsen R."/>
            <person name="Noor M.A."/>
            <person name="O'Grady P."/>
            <person name="Pachter L."/>
            <person name="Papaceit M."/>
            <person name="Parisi M.J."/>
            <person name="Parisi M."/>
            <person name="Parts L."/>
            <person name="Pedersen J.S."/>
            <person name="Pesole G."/>
            <person name="Phillippy A.M."/>
            <person name="Ponting C.P."/>
            <person name="Pop M."/>
            <person name="Porcelli D."/>
            <person name="Powell J.R."/>
            <person name="Prohaska S."/>
            <person name="Pruitt K."/>
            <person name="Puig M."/>
            <person name="Quesneville H."/>
            <person name="Ram K.R."/>
            <person name="Rand D."/>
            <person name="Rasmussen M.D."/>
            <person name="Reed L.K."/>
            <person name="Reenan R."/>
            <person name="Reily A."/>
            <person name="Remington K.A."/>
            <person name="Rieger T.T."/>
            <person name="Ritchie M.G."/>
            <person name="Robin C."/>
            <person name="Rogers Y.H."/>
            <person name="Rohde C."/>
            <person name="Rozas J."/>
            <person name="Rubenfield M.J."/>
            <person name="Ruiz A."/>
            <person name="Russo S."/>
            <person name="Salzberg S.L."/>
            <person name="Sanchez-Gracia A."/>
            <person name="Saranga D.J."/>
            <person name="Sato H."/>
            <person name="Schaeffer S.W."/>
            <person name="Schatz M.C."/>
            <person name="Schlenke T."/>
            <person name="Schwartz R."/>
            <person name="Segarra C."/>
            <person name="Singh R.S."/>
            <person name="Sirot L."/>
            <person name="Sirota M."/>
            <person name="Sisneros N.B."/>
            <person name="Smith C.D."/>
            <person name="Smith T.F."/>
            <person name="Spieth J."/>
            <person name="Stage D.E."/>
            <person name="Stark A."/>
            <person name="Stephan W."/>
            <person name="Strausberg R.L."/>
            <person name="Strempel S."/>
            <person name="Sturgill D."/>
            <person name="Sutton G."/>
            <person name="Sutton G.G."/>
            <person name="Tao W."/>
            <person name="Teichmann S."/>
            <person name="Tobari Y.N."/>
            <person name="Tomimura Y."/>
            <person name="Tsolas J.M."/>
            <person name="Valente V.L."/>
            <person name="Venter E."/>
            <person name="Venter J.C."/>
            <person name="Vicario S."/>
            <person name="Vieira F.G."/>
            <person name="Vilella A.J."/>
            <person name="Villasante A."/>
            <person name="Walenz B."/>
            <person name="Wang J."/>
            <person name="Wasserman M."/>
            <person name="Watts T."/>
            <person name="Wilson D."/>
            <person name="Wilson R.K."/>
            <person name="Wing R.A."/>
            <person name="Wolfner M.F."/>
            <person name="Wong A."/>
            <person name="Wong G.K."/>
            <person name="Wu C.I."/>
            <person name="Wu G."/>
            <person name="Yamamoto D."/>
            <person name="Yang H.P."/>
            <person name="Yang S.P."/>
            <person name="Yorke J.A."/>
            <person name="Yoshida K."/>
            <person name="Zdobnov E."/>
            <person name="Zhang P."/>
            <person name="Zhang Y."/>
            <person name="Zimin A.V."/>
            <person name="Baldwin J."/>
            <person name="Abdouelleil A."/>
            <person name="Abdulkadir J."/>
            <person name="Abebe A."/>
            <person name="Abera B."/>
            <person name="Abreu J."/>
            <person name="Acer S.C."/>
            <person name="Aftuck L."/>
            <person name="Alexander A."/>
            <person name="An P."/>
            <person name="Anderson E."/>
            <person name="Anderson S."/>
            <person name="Arachi H."/>
            <person name="Azer M."/>
            <person name="Bachantsang P."/>
            <person name="Barry A."/>
            <person name="Bayul T."/>
            <person name="Berlin A."/>
            <person name="Bessette D."/>
            <person name="Bloom T."/>
            <person name="Blye J."/>
            <person name="Boguslavskiy L."/>
            <person name="Bonnet C."/>
            <person name="Boukhgalter B."/>
            <person name="Bourzgui I."/>
            <person name="Brown A."/>
            <person name="Cahill P."/>
            <person name="Channer S."/>
            <person name="Cheshatsang Y."/>
            <person name="Chuda L."/>
            <person name="Citroen M."/>
            <person name="Collymore A."/>
            <person name="Cooke P."/>
            <person name="Costello M."/>
            <person name="D'Aco K."/>
            <person name="Daza R."/>
            <person name="De Haan G."/>
            <person name="DeGray S."/>
            <person name="DeMaso C."/>
            <person name="Dhargay N."/>
            <person name="Dooley K."/>
            <person name="Dooley E."/>
            <person name="Doricent M."/>
            <person name="Dorje P."/>
            <person name="Dorjee K."/>
            <person name="Dupes A."/>
            <person name="Elong R."/>
            <person name="Falk J."/>
            <person name="Farina A."/>
            <person name="Faro S."/>
            <person name="Ferguson D."/>
            <person name="Fisher S."/>
            <person name="Foley C.D."/>
            <person name="Franke A."/>
            <person name="Friedrich D."/>
            <person name="Gadbois L."/>
            <person name="Gearin G."/>
            <person name="Gearin C.R."/>
            <person name="Giannoukos G."/>
            <person name="Goode T."/>
            <person name="Graham J."/>
            <person name="Grandbois E."/>
            <person name="Grewal S."/>
            <person name="Gyaltsen K."/>
            <person name="Hafez N."/>
            <person name="Hagos B."/>
            <person name="Hall J."/>
            <person name="Henson C."/>
            <person name="Hollinger A."/>
            <person name="Honan T."/>
            <person name="Huard M.D."/>
            <person name="Hughes L."/>
            <person name="Hurhula B."/>
            <person name="Husby M.E."/>
            <person name="Kamat A."/>
            <person name="Kanga B."/>
            <person name="Kashin S."/>
            <person name="Khazanovich D."/>
            <person name="Kisner P."/>
            <person name="Lance K."/>
            <person name="Lara M."/>
            <person name="Lee W."/>
            <person name="Lennon N."/>
            <person name="Letendre F."/>
            <person name="LeVine R."/>
            <person name="Lipovsky A."/>
            <person name="Liu X."/>
            <person name="Liu J."/>
            <person name="Liu S."/>
            <person name="Lokyitsang T."/>
            <person name="Lokyitsang Y."/>
            <person name="Lubonja R."/>
            <person name="Lui A."/>
            <person name="MacDonald P."/>
            <person name="Magnisalis V."/>
            <person name="Maru K."/>
            <person name="Matthews C."/>
            <person name="McCusker W."/>
            <person name="McDonough S."/>
            <person name="Mehta T."/>
            <person name="Meldrim J."/>
            <person name="Meneus L."/>
            <person name="Mihai O."/>
            <person name="Mihalev A."/>
            <person name="Mihova T."/>
            <person name="Mittelman R."/>
            <person name="Mlenga V."/>
            <person name="Montmayeur A."/>
            <person name="Mulrain L."/>
            <person name="Navidi A."/>
            <person name="Naylor J."/>
            <person name="Negash T."/>
            <person name="Nguyen T."/>
            <person name="Nguyen N."/>
            <person name="Nicol R."/>
            <person name="Norbu C."/>
            <person name="Norbu N."/>
            <person name="Novod N."/>
            <person name="O'Neill B."/>
            <person name="Osman S."/>
            <person name="Markiewicz E."/>
            <person name="Oyono O.L."/>
            <person name="Patti C."/>
            <person name="Phunkhang P."/>
            <person name="Pierre F."/>
            <person name="Priest M."/>
            <person name="Raghuraman S."/>
            <person name="Rege F."/>
            <person name="Reyes R."/>
            <person name="Rise C."/>
            <person name="Rogov P."/>
            <person name="Ross K."/>
            <person name="Ryan E."/>
            <person name="Settipalli S."/>
            <person name="Shea T."/>
            <person name="Sherpa N."/>
            <person name="Shi L."/>
            <person name="Shih D."/>
            <person name="Sparrow T."/>
            <person name="Spaulding J."/>
            <person name="Stalker J."/>
            <person name="Stange-Thomann N."/>
            <person name="Stavropoulos S."/>
            <person name="Stone C."/>
            <person name="Strader C."/>
            <person name="Tesfaye S."/>
            <person name="Thomson T."/>
            <person name="Thoulutsang Y."/>
            <person name="Thoulutsang D."/>
            <person name="Topham K."/>
            <person name="Topping I."/>
            <person name="Tsamla T."/>
            <person name="Vassiliev H."/>
            <person name="Vo A."/>
            <person name="Wangchuk T."/>
            <person name="Wangdi T."/>
            <person name="Weiand M."/>
            <person name="Wilkinson J."/>
            <person name="Wilson A."/>
            <person name="Yadav S."/>
            <person name="Young G."/>
            <person name="Yu Q."/>
            <person name="Zembek L."/>
            <person name="Zhong D."/>
            <person name="Zimmer A."/>
            <person name="Zwirko Z."/>
            <person name="Jaffe D.B."/>
            <person name="Alvarez P."/>
            <person name="Brockman W."/>
            <person name="Butler J."/>
            <person name="Chin C."/>
            <person name="Gnerre S."/>
            <person name="Grabherr M."/>
            <person name="Kleber M."/>
            <person name="Mauceli E."/>
            <person name="MacCallum I."/>
        </authorList>
    </citation>
    <scope>NUCLEOTIDE SEQUENCE [LARGE SCALE GENOMIC DNA]</scope>
    <source>
        <strain evidence="3">Rob3c / Tucson 14021-0248.25</strain>
    </source>
</reference>
<sequence length="108" mass="11978">MTVKEVLLVILVMPTGIIAEVKRCGRLLENQLYNDKTFAEQDEHPWLGRILYRDANKSTTSYRCTVVLLNPRHGLAPALCVDGRSIRENTPFAVMLGDQSAPPAGPSK</sequence>
<gene>
    <name evidence="2" type="primary">Dsec\GM23131</name>
    <name evidence="2" type="ORF">Dsec_GM23131</name>
</gene>
<dbReference type="HOGENOM" id="CLU_2199686_0_0_1"/>
<protein>
    <submittedName>
        <fullName evidence="2">GM23131</fullName>
    </submittedName>
</protein>
<evidence type="ECO:0000313" key="2">
    <source>
        <dbReference type="EMBL" id="EDW49630.1"/>
    </source>
</evidence>
<dbReference type="PhylomeDB" id="B4II86"/>
<keyword evidence="1" id="KW-0732">Signal</keyword>
<feature type="chain" id="PRO_5002807243" evidence="1">
    <location>
        <begin position="20"/>
        <end position="108"/>
    </location>
</feature>
<dbReference type="InterPro" id="IPR043504">
    <property type="entry name" value="Peptidase_S1_PA_chymotrypsin"/>
</dbReference>
<keyword evidence="3" id="KW-1185">Reference proteome</keyword>
<dbReference type="Proteomes" id="UP000001292">
    <property type="component" value="Unassembled WGS sequence"/>
</dbReference>
<dbReference type="Gene3D" id="2.40.10.10">
    <property type="entry name" value="Trypsin-like serine proteases"/>
    <property type="match status" value="1"/>
</dbReference>
<evidence type="ECO:0000256" key="1">
    <source>
        <dbReference type="SAM" id="SignalP"/>
    </source>
</evidence>